<dbReference type="SMART" id="SM00490">
    <property type="entry name" value="HELICc"/>
    <property type="match status" value="1"/>
</dbReference>
<gene>
    <name evidence="10" type="ORF">GCM10008170_16720</name>
    <name evidence="11" type="ORF">JOD31_000572</name>
</gene>
<sequence length="700" mass="75162">MRDSRLDPLFADVTSLPGVGPKVAKALTRLLGSSAGGGAPRVVDALFHAPTGAIDRRARPTIAELIPGEIATVEVVVERHQPGRSPRAPHRVVVADATGAMTLVFFKAQEAYIERLLPLGETRWVSGNPELFDGMVQMVHPAHVLDAEGLARLPPVEPTYPLVEGLNHNLVARIARAAFDRLPALPEWQDAAFLARSGFAGFAASLNALHRPTTPGDVSADGPALTRLAYDEVFANQLALQMVRAHMKRASGRATAGDGRIAAKITAALPFQLTGAQARALEAIRADLAAPMRMLRLLQGDVGSGKTVVALLAAAVAVEAGRQAALMAPTEILARQHLATLEPLAAAGGMTVALLTGREKGRERAKLLERLAAGEIDLLVGTHALFQDEVVFRDLALAIVDEQHKFGVRQRLALASKGNAVDVLVMTATPIPRTLVLTTFGDMDHSILDEKPPGRTPIETRLFNLDRLEEIVAGVGRAIDKGARVYWVCPLVEQSETLDVAAAEDRFASLAEVFPGRVGLVHGKMKGAEKDAAVAAFVEGRTSILVATTVIEVGVNVPEATIMVIEHAERFGLSQLHQLRGRVGRGADRSMCLLLWKEPLGETAKQRLETMKATDDGFVIAEKDLELRGEGEVLGARQSGMAVFRFARMERHAELVRIAHDDAGLVLAKDPNLTSERGEALRLLLHLFERDAAVRLLRAG</sequence>
<proteinExistence type="predicted"/>
<dbReference type="InterPro" id="IPR011545">
    <property type="entry name" value="DEAD/DEAH_box_helicase_dom"/>
</dbReference>
<dbReference type="Pfam" id="PF19833">
    <property type="entry name" value="RecG_dom3_C"/>
    <property type="match status" value="1"/>
</dbReference>
<evidence type="ECO:0000259" key="9">
    <source>
        <dbReference type="PROSITE" id="PS51194"/>
    </source>
</evidence>
<evidence type="ECO:0000256" key="4">
    <source>
        <dbReference type="ARBA" id="ARBA00022806"/>
    </source>
</evidence>
<dbReference type="NCBIfam" id="NF008164">
    <property type="entry name" value="PRK10917.1-2"/>
    <property type="match status" value="1"/>
</dbReference>
<dbReference type="InterPro" id="IPR012340">
    <property type="entry name" value="NA-bd_OB-fold"/>
</dbReference>
<reference evidence="10" key="3">
    <citation type="submission" date="2023-01" db="EMBL/GenBank/DDBJ databases">
        <authorList>
            <person name="Sun Q."/>
            <person name="Evtushenko L."/>
        </authorList>
    </citation>
    <scope>NUCLEOTIDE SEQUENCE</scope>
    <source>
        <strain evidence="10">VKM B-1606</strain>
    </source>
</reference>
<dbReference type="Gene3D" id="3.40.50.300">
    <property type="entry name" value="P-loop containing nucleotide triphosphate hydrolases"/>
    <property type="match status" value="2"/>
</dbReference>
<evidence type="ECO:0000256" key="3">
    <source>
        <dbReference type="ARBA" id="ARBA00022801"/>
    </source>
</evidence>
<dbReference type="Proteomes" id="UP000758856">
    <property type="component" value="Unassembled WGS sequence"/>
</dbReference>
<dbReference type="SMART" id="SM00487">
    <property type="entry name" value="DEXDc"/>
    <property type="match status" value="1"/>
</dbReference>
<dbReference type="GO" id="GO:0006281">
    <property type="term" value="P:DNA repair"/>
    <property type="evidence" value="ECO:0007669"/>
    <property type="project" value="UniProtKB-KW"/>
</dbReference>
<evidence type="ECO:0000256" key="6">
    <source>
        <dbReference type="ARBA" id="ARBA00023125"/>
    </source>
</evidence>
<dbReference type="EC" id="3.6.4.12" evidence="11"/>
<evidence type="ECO:0000256" key="5">
    <source>
        <dbReference type="ARBA" id="ARBA00022840"/>
    </source>
</evidence>
<dbReference type="NCBIfam" id="NF008168">
    <property type="entry name" value="PRK10917.2-2"/>
    <property type="match status" value="1"/>
</dbReference>
<dbReference type="InterPro" id="IPR027417">
    <property type="entry name" value="P-loop_NTPase"/>
</dbReference>
<keyword evidence="5" id="KW-0067">ATP-binding</keyword>
<keyword evidence="3 11" id="KW-0378">Hydrolase</keyword>
<reference evidence="11 12" key="2">
    <citation type="submission" date="2021-01" db="EMBL/GenBank/DDBJ databases">
        <title>Genomic Encyclopedia of Type Strains, Phase IV (KMG-IV): sequencing the most valuable type-strain genomes for metagenomic binning, comparative biology and taxonomic classification.</title>
        <authorList>
            <person name="Goeker M."/>
        </authorList>
    </citation>
    <scope>NUCLEOTIDE SEQUENCE [LARGE SCALE GENOMIC DNA]</scope>
    <source>
        <strain evidence="11 12">DSM 6130</strain>
    </source>
</reference>
<dbReference type="InterPro" id="IPR045562">
    <property type="entry name" value="RecG_dom3_C"/>
</dbReference>
<reference evidence="10" key="1">
    <citation type="journal article" date="2014" name="Int. J. Syst. Evol. Microbiol.">
        <title>Complete genome sequence of Corynebacterium casei LMG S-19264T (=DSM 44701T), isolated from a smear-ripened cheese.</title>
        <authorList>
            <consortium name="US DOE Joint Genome Institute (JGI-PGF)"/>
            <person name="Walter F."/>
            <person name="Albersmeier A."/>
            <person name="Kalinowski J."/>
            <person name="Ruckert C."/>
        </authorList>
    </citation>
    <scope>NUCLEOTIDE SEQUENCE</scope>
    <source>
        <strain evidence="10">VKM B-1606</strain>
    </source>
</reference>
<dbReference type="Pfam" id="PF00271">
    <property type="entry name" value="Helicase_C"/>
    <property type="match status" value="1"/>
</dbReference>
<evidence type="ECO:0000313" key="10">
    <source>
        <dbReference type="EMBL" id="GLK55653.1"/>
    </source>
</evidence>
<dbReference type="EMBL" id="JAFBCY010000001">
    <property type="protein sequence ID" value="MBM7850360.1"/>
    <property type="molecule type" value="Genomic_DNA"/>
</dbReference>
<organism evidence="10 13">
    <name type="scientific">Methylopila capsulata</name>
    <dbReference type="NCBI Taxonomy" id="61654"/>
    <lineage>
        <taxon>Bacteria</taxon>
        <taxon>Pseudomonadati</taxon>
        <taxon>Pseudomonadota</taxon>
        <taxon>Alphaproteobacteria</taxon>
        <taxon>Hyphomicrobiales</taxon>
        <taxon>Methylopilaceae</taxon>
        <taxon>Methylopila</taxon>
    </lineage>
</organism>
<evidence type="ECO:0000256" key="2">
    <source>
        <dbReference type="ARBA" id="ARBA00022763"/>
    </source>
</evidence>
<dbReference type="InterPro" id="IPR001650">
    <property type="entry name" value="Helicase_C-like"/>
</dbReference>
<keyword evidence="7" id="KW-0234">DNA repair</keyword>
<evidence type="ECO:0000313" key="13">
    <source>
        <dbReference type="Proteomes" id="UP001143400"/>
    </source>
</evidence>
<keyword evidence="12" id="KW-1185">Reference proteome</keyword>
<dbReference type="EMBL" id="BSFF01000002">
    <property type="protein sequence ID" value="GLK55653.1"/>
    <property type="molecule type" value="Genomic_DNA"/>
</dbReference>
<dbReference type="InterPro" id="IPR014001">
    <property type="entry name" value="Helicase_ATP-bd"/>
</dbReference>
<evidence type="ECO:0000256" key="1">
    <source>
        <dbReference type="ARBA" id="ARBA00022741"/>
    </source>
</evidence>
<evidence type="ECO:0000256" key="7">
    <source>
        <dbReference type="ARBA" id="ARBA00023204"/>
    </source>
</evidence>
<dbReference type="GO" id="GO:0003678">
    <property type="term" value="F:DNA helicase activity"/>
    <property type="evidence" value="ECO:0007669"/>
    <property type="project" value="UniProtKB-EC"/>
</dbReference>
<dbReference type="Proteomes" id="UP001143400">
    <property type="component" value="Unassembled WGS sequence"/>
</dbReference>
<accession>A0A9W6ISF8</accession>
<dbReference type="GO" id="GO:0005524">
    <property type="term" value="F:ATP binding"/>
    <property type="evidence" value="ECO:0007669"/>
    <property type="project" value="UniProtKB-KW"/>
</dbReference>
<name>A0A9W6ISF8_9HYPH</name>
<dbReference type="AlphaFoldDB" id="A0A9W6ISF8"/>
<protein>
    <submittedName>
        <fullName evidence="10">ATP-dependent DNA helicase RecG</fullName>
        <ecNumber evidence="11">3.6.4.12</ecNumber>
    </submittedName>
</protein>
<evidence type="ECO:0000313" key="12">
    <source>
        <dbReference type="Proteomes" id="UP000758856"/>
    </source>
</evidence>
<keyword evidence="1" id="KW-0547">Nucleotide-binding</keyword>
<dbReference type="PANTHER" id="PTHR47964:SF1">
    <property type="entry name" value="ATP-DEPENDENT DNA HELICASE HOMOLOG RECG, CHLOROPLASTIC"/>
    <property type="match status" value="1"/>
</dbReference>
<dbReference type="CDD" id="cd04488">
    <property type="entry name" value="RecG_wedge_OBF"/>
    <property type="match status" value="1"/>
</dbReference>
<dbReference type="Gene3D" id="2.40.50.140">
    <property type="entry name" value="Nucleic acid-binding proteins"/>
    <property type="match status" value="1"/>
</dbReference>
<dbReference type="PROSITE" id="PS51194">
    <property type="entry name" value="HELICASE_CTER"/>
    <property type="match status" value="1"/>
</dbReference>
<dbReference type="RefSeq" id="WP_204948797.1">
    <property type="nucleotide sequence ID" value="NZ_BSFF01000002.1"/>
</dbReference>
<dbReference type="SUPFAM" id="SSF50249">
    <property type="entry name" value="Nucleic acid-binding proteins"/>
    <property type="match status" value="1"/>
</dbReference>
<keyword evidence="2" id="KW-0227">DNA damage</keyword>
<comment type="caution">
    <text evidence="10">The sequence shown here is derived from an EMBL/GenBank/DDBJ whole genome shotgun (WGS) entry which is preliminary data.</text>
</comment>
<evidence type="ECO:0000259" key="8">
    <source>
        <dbReference type="PROSITE" id="PS51192"/>
    </source>
</evidence>
<dbReference type="CDD" id="cd17992">
    <property type="entry name" value="DEXHc_RecG"/>
    <property type="match status" value="1"/>
</dbReference>
<feature type="domain" description="Helicase C-terminal" evidence="9">
    <location>
        <begin position="467"/>
        <end position="626"/>
    </location>
</feature>
<keyword evidence="6" id="KW-0238">DNA-binding</keyword>
<keyword evidence="4 10" id="KW-0347">Helicase</keyword>
<dbReference type="InterPro" id="IPR047112">
    <property type="entry name" value="RecG/Mfd"/>
</dbReference>
<dbReference type="Pfam" id="PF00270">
    <property type="entry name" value="DEAD"/>
    <property type="match status" value="1"/>
</dbReference>
<dbReference type="PROSITE" id="PS51192">
    <property type="entry name" value="HELICASE_ATP_BIND_1"/>
    <property type="match status" value="1"/>
</dbReference>
<evidence type="ECO:0000313" key="11">
    <source>
        <dbReference type="EMBL" id="MBM7850360.1"/>
    </source>
</evidence>
<dbReference type="SUPFAM" id="SSF52540">
    <property type="entry name" value="P-loop containing nucleoside triphosphate hydrolases"/>
    <property type="match status" value="2"/>
</dbReference>
<dbReference type="GO" id="GO:0003677">
    <property type="term" value="F:DNA binding"/>
    <property type="evidence" value="ECO:0007669"/>
    <property type="project" value="UniProtKB-KW"/>
</dbReference>
<dbReference type="PANTHER" id="PTHR47964">
    <property type="entry name" value="ATP-DEPENDENT DNA HELICASE HOMOLOG RECG, CHLOROPLASTIC"/>
    <property type="match status" value="1"/>
</dbReference>
<feature type="domain" description="Helicase ATP-binding" evidence="8">
    <location>
        <begin position="287"/>
        <end position="448"/>
    </location>
</feature>
<dbReference type="GO" id="GO:0016787">
    <property type="term" value="F:hydrolase activity"/>
    <property type="evidence" value="ECO:0007669"/>
    <property type="project" value="UniProtKB-KW"/>
</dbReference>